<dbReference type="Gene3D" id="1.20.1440.60">
    <property type="entry name" value="23S rRNA-intervening sequence"/>
    <property type="match status" value="1"/>
</dbReference>
<dbReference type="EMBL" id="CP144374">
    <property type="protein sequence ID" value="XCH48606.1"/>
    <property type="molecule type" value="Genomic_DNA"/>
</dbReference>
<proteinExistence type="predicted"/>
<dbReference type="KEGG" id="tob:V4D31_00285"/>
<dbReference type="SUPFAM" id="SSF158446">
    <property type="entry name" value="IVS-encoded protein-like"/>
    <property type="match status" value="1"/>
</dbReference>
<evidence type="ECO:0000313" key="1">
    <source>
        <dbReference type="EMBL" id="XCH48606.1"/>
    </source>
</evidence>
<accession>A0AAU8H1G1</accession>
<name>A0AAU8H1G1_9BACT</name>
<protein>
    <submittedName>
        <fullName evidence="1">Four helix bundle protein</fullName>
    </submittedName>
</protein>
<dbReference type="InterPro" id="IPR036583">
    <property type="entry name" value="23S_rRNA_IVS_sf"/>
</dbReference>
<dbReference type="CDD" id="cd16377">
    <property type="entry name" value="23S_rRNA_IVP_like"/>
    <property type="match status" value="1"/>
</dbReference>
<organism evidence="1">
    <name type="scientific">Thermodesulfovibrio obliviosus</name>
    <dbReference type="NCBI Taxonomy" id="3118332"/>
    <lineage>
        <taxon>Bacteria</taxon>
        <taxon>Pseudomonadati</taxon>
        <taxon>Nitrospirota</taxon>
        <taxon>Thermodesulfovibrionia</taxon>
        <taxon>Thermodesulfovibrionales</taxon>
        <taxon>Thermodesulfovibrionaceae</taxon>
        <taxon>Thermodesulfovibrio</taxon>
    </lineage>
</organism>
<sequence>MMVRYFEELDIWKEARLFTKKIYEITKNSSFSKDYGLVDQIRRASVSVMSNIAEGFERGSNQEFLQFLYIAKGSCGEVRTQLYVALDQGYIDKKDFDELLSSAKKLSIMISNLISHIKGSRFKGEKFKPVKHKSMKEEIEEIAKNLGIDIARKAQDDSK</sequence>
<dbReference type="InterPro" id="IPR012657">
    <property type="entry name" value="23S_rRNA-intervening_sequence"/>
</dbReference>
<dbReference type="NCBIfam" id="TIGR02436">
    <property type="entry name" value="four helix bundle protein"/>
    <property type="match status" value="1"/>
</dbReference>
<dbReference type="AlphaFoldDB" id="A0AAU8H1G1"/>
<reference evidence="1" key="1">
    <citation type="submission" date="2024-01" db="EMBL/GenBank/DDBJ databases">
        <title>The first autotrophic representatives of the genus Thermodesulfovibrio.</title>
        <authorList>
            <person name="Maltseva A.I."/>
            <person name="Elcheninov A.G."/>
            <person name="Kublanov I.V."/>
            <person name="Lebedinsky A.V."/>
            <person name="Frolov E.N."/>
        </authorList>
    </citation>
    <scope>NUCLEOTIDE SEQUENCE</scope>
    <source>
        <strain evidence="1">3462-1</strain>
    </source>
</reference>
<dbReference type="RefSeq" id="WP_353686248.1">
    <property type="nucleotide sequence ID" value="NZ_CP144374.1"/>
</dbReference>
<dbReference type="Pfam" id="PF05635">
    <property type="entry name" value="23S_rRNA_IVP"/>
    <property type="match status" value="1"/>
</dbReference>
<dbReference type="PANTHER" id="PTHR38471:SF2">
    <property type="entry name" value="FOUR HELIX BUNDLE PROTEIN"/>
    <property type="match status" value="1"/>
</dbReference>
<gene>
    <name evidence="1" type="ORF">V4D31_00285</name>
</gene>
<dbReference type="PANTHER" id="PTHR38471">
    <property type="entry name" value="FOUR HELIX BUNDLE PROTEIN"/>
    <property type="match status" value="1"/>
</dbReference>